<dbReference type="Pfam" id="PF13770">
    <property type="entry name" value="DUF4169"/>
    <property type="match status" value="1"/>
</dbReference>
<evidence type="ECO:0000313" key="2">
    <source>
        <dbReference type="EMBL" id="MBB5754992.1"/>
    </source>
</evidence>
<gene>
    <name evidence="2" type="ORF">GGQ63_004090</name>
</gene>
<dbReference type="Proteomes" id="UP000523821">
    <property type="component" value="Unassembled WGS sequence"/>
</dbReference>
<organism evidence="2 3">
    <name type="scientific">Prosthecomicrobium pneumaticum</name>
    <dbReference type="NCBI Taxonomy" id="81895"/>
    <lineage>
        <taxon>Bacteria</taxon>
        <taxon>Pseudomonadati</taxon>
        <taxon>Pseudomonadota</taxon>
        <taxon>Alphaproteobacteria</taxon>
        <taxon>Hyphomicrobiales</taxon>
        <taxon>Kaistiaceae</taxon>
        <taxon>Prosthecomicrobium</taxon>
    </lineage>
</organism>
<protein>
    <submittedName>
        <fullName evidence="2">Phage protein D</fullName>
    </submittedName>
</protein>
<name>A0A7W9FQH2_9HYPH</name>
<sequence length="67" mass="7415">MTADIVNLRAARKEKARAARRAEAAQNRAKFGRSKAERTLDEAQQERAARRLDGHSLRPDDKGDGGV</sequence>
<evidence type="ECO:0000256" key="1">
    <source>
        <dbReference type="SAM" id="MobiDB-lite"/>
    </source>
</evidence>
<dbReference type="InterPro" id="IPR025227">
    <property type="entry name" value="DUF4169"/>
</dbReference>
<keyword evidence="3" id="KW-1185">Reference proteome</keyword>
<evidence type="ECO:0000313" key="3">
    <source>
        <dbReference type="Proteomes" id="UP000523821"/>
    </source>
</evidence>
<feature type="region of interest" description="Disordered" evidence="1">
    <location>
        <begin position="17"/>
        <end position="67"/>
    </location>
</feature>
<dbReference type="EMBL" id="JACHOO010000012">
    <property type="protein sequence ID" value="MBB5754992.1"/>
    <property type="molecule type" value="Genomic_DNA"/>
</dbReference>
<dbReference type="RefSeq" id="WP_183858428.1">
    <property type="nucleotide sequence ID" value="NZ_JACHOO010000012.1"/>
</dbReference>
<proteinExistence type="predicted"/>
<dbReference type="AlphaFoldDB" id="A0A7W9FQH2"/>
<comment type="caution">
    <text evidence="2">The sequence shown here is derived from an EMBL/GenBank/DDBJ whole genome shotgun (WGS) entry which is preliminary data.</text>
</comment>
<feature type="compositionally biased region" description="Basic and acidic residues" evidence="1">
    <location>
        <begin position="34"/>
        <end position="67"/>
    </location>
</feature>
<reference evidence="2 3" key="1">
    <citation type="submission" date="2020-08" db="EMBL/GenBank/DDBJ databases">
        <title>Genomic Encyclopedia of Type Strains, Phase IV (KMG-IV): sequencing the most valuable type-strain genomes for metagenomic binning, comparative biology and taxonomic classification.</title>
        <authorList>
            <person name="Goeker M."/>
        </authorList>
    </citation>
    <scope>NUCLEOTIDE SEQUENCE [LARGE SCALE GENOMIC DNA]</scope>
    <source>
        <strain evidence="2 3">DSM 16268</strain>
    </source>
</reference>
<accession>A0A7W9FQH2</accession>